<name>A0A815I9V9_9BILA</name>
<proteinExistence type="predicted"/>
<dbReference type="OrthoDB" id="10056811at2759"/>
<comment type="caution">
    <text evidence="1">The sequence shown here is derived from an EMBL/GenBank/DDBJ whole genome shotgun (WGS) entry which is preliminary data.</text>
</comment>
<feature type="non-terminal residue" evidence="1">
    <location>
        <position position="1"/>
    </location>
</feature>
<evidence type="ECO:0000313" key="3">
    <source>
        <dbReference type="Proteomes" id="UP000663829"/>
    </source>
</evidence>
<gene>
    <name evidence="1" type="ORF">GPM918_LOCUS31577</name>
    <name evidence="2" type="ORF">SRO942_LOCUS32222</name>
</gene>
<evidence type="ECO:0000313" key="2">
    <source>
        <dbReference type="EMBL" id="CAF4246737.1"/>
    </source>
</evidence>
<accession>A0A815I9V9</accession>
<dbReference type="EMBL" id="CAJOBC010072304">
    <property type="protein sequence ID" value="CAF4246737.1"/>
    <property type="molecule type" value="Genomic_DNA"/>
</dbReference>
<evidence type="ECO:0000313" key="1">
    <source>
        <dbReference type="EMBL" id="CAF1365125.1"/>
    </source>
</evidence>
<dbReference type="Proteomes" id="UP000681722">
    <property type="component" value="Unassembled WGS sequence"/>
</dbReference>
<keyword evidence="3" id="KW-1185">Reference proteome</keyword>
<organism evidence="1 3">
    <name type="scientific">Didymodactylos carnosus</name>
    <dbReference type="NCBI Taxonomy" id="1234261"/>
    <lineage>
        <taxon>Eukaryota</taxon>
        <taxon>Metazoa</taxon>
        <taxon>Spiralia</taxon>
        <taxon>Gnathifera</taxon>
        <taxon>Rotifera</taxon>
        <taxon>Eurotatoria</taxon>
        <taxon>Bdelloidea</taxon>
        <taxon>Philodinida</taxon>
        <taxon>Philodinidae</taxon>
        <taxon>Didymodactylos</taxon>
    </lineage>
</organism>
<protein>
    <submittedName>
        <fullName evidence="1">Uncharacterized protein</fullName>
    </submittedName>
</protein>
<dbReference type="EMBL" id="CAJNOQ010015624">
    <property type="protein sequence ID" value="CAF1365125.1"/>
    <property type="molecule type" value="Genomic_DNA"/>
</dbReference>
<dbReference type="Proteomes" id="UP000663829">
    <property type="component" value="Unassembled WGS sequence"/>
</dbReference>
<dbReference type="AlphaFoldDB" id="A0A815I9V9"/>
<sequence length="132" mass="14187">DIVGLKIDKVDRSNVTSTVLPCKVVSIQSTTNGTTDGIMYKLCTTASVISTGHSSEDLLNLTACNFSDLRLINPSNLPQLTFIQACKEYANLGILSCNCKSTCSTKACPCKSKGVLCCTKCHSKKKCRCLNI</sequence>
<reference evidence="1" key="1">
    <citation type="submission" date="2021-02" db="EMBL/GenBank/DDBJ databases">
        <authorList>
            <person name="Nowell W R."/>
        </authorList>
    </citation>
    <scope>NUCLEOTIDE SEQUENCE</scope>
</reference>